<evidence type="ECO:0000256" key="2">
    <source>
        <dbReference type="ARBA" id="ARBA00023125"/>
    </source>
</evidence>
<evidence type="ECO:0000259" key="5">
    <source>
        <dbReference type="PROSITE" id="PS50949"/>
    </source>
</evidence>
<dbReference type="SMART" id="SM00345">
    <property type="entry name" value="HTH_GNTR"/>
    <property type="match status" value="1"/>
</dbReference>
<sequence>MSERRDRLADAQAERARQFALRRPKPALHNNSVDRSYELLLSAFFSSMPVGTQLDEGDLARRLSASRTTVRKVLTLMAEQGLLERKRRVGTVVHRPEVLLDPDLRALRVGAARGGATLGEPTIRTLQSPPLIGHPLRCSSEDRTVLIEADLRVQDRRIGSLAAYVTVGCQGSPTLPQNSSEQLFGDILRSVAVASTDLRVRIASVPAGAERTAGRGPLFGSRTTWSPTTDRSSRS</sequence>
<evidence type="ECO:0000313" key="7">
    <source>
        <dbReference type="Proteomes" id="UP000482960"/>
    </source>
</evidence>
<keyword evidence="3" id="KW-0804">Transcription</keyword>
<dbReference type="RefSeq" id="WP_173083213.1">
    <property type="nucleotide sequence ID" value="NZ_BLPG01000001.1"/>
</dbReference>
<feature type="region of interest" description="Disordered" evidence="4">
    <location>
        <begin position="211"/>
        <end position="235"/>
    </location>
</feature>
<name>A0A6V8LN37_9ACTN</name>
<comment type="caution">
    <text evidence="6">The sequence shown here is derived from an EMBL/GenBank/DDBJ whole genome shotgun (WGS) entry which is preliminary data.</text>
</comment>
<dbReference type="GO" id="GO:0003677">
    <property type="term" value="F:DNA binding"/>
    <property type="evidence" value="ECO:0007669"/>
    <property type="project" value="UniProtKB-KW"/>
</dbReference>
<dbReference type="EMBL" id="BLPG01000001">
    <property type="protein sequence ID" value="GFJ95586.1"/>
    <property type="molecule type" value="Genomic_DNA"/>
</dbReference>
<proteinExistence type="predicted"/>
<dbReference type="InterPro" id="IPR036388">
    <property type="entry name" value="WH-like_DNA-bd_sf"/>
</dbReference>
<keyword evidence="1" id="KW-0805">Transcription regulation</keyword>
<dbReference type="GO" id="GO:0003700">
    <property type="term" value="F:DNA-binding transcription factor activity"/>
    <property type="evidence" value="ECO:0007669"/>
    <property type="project" value="InterPro"/>
</dbReference>
<dbReference type="InterPro" id="IPR000524">
    <property type="entry name" value="Tscrpt_reg_HTH_GntR"/>
</dbReference>
<protein>
    <recommendedName>
        <fullName evidence="5">HTH gntR-type domain-containing protein</fullName>
    </recommendedName>
</protein>
<organism evidence="6 7">
    <name type="scientific">Phytohabitans rumicis</name>
    <dbReference type="NCBI Taxonomy" id="1076125"/>
    <lineage>
        <taxon>Bacteria</taxon>
        <taxon>Bacillati</taxon>
        <taxon>Actinomycetota</taxon>
        <taxon>Actinomycetes</taxon>
        <taxon>Micromonosporales</taxon>
        <taxon>Micromonosporaceae</taxon>
    </lineage>
</organism>
<evidence type="ECO:0000313" key="6">
    <source>
        <dbReference type="EMBL" id="GFJ95586.1"/>
    </source>
</evidence>
<gene>
    <name evidence="6" type="ORF">Prum_092280</name>
</gene>
<evidence type="ECO:0000256" key="4">
    <source>
        <dbReference type="SAM" id="MobiDB-lite"/>
    </source>
</evidence>
<dbReference type="SUPFAM" id="SSF46785">
    <property type="entry name" value="Winged helix' DNA-binding domain"/>
    <property type="match status" value="1"/>
</dbReference>
<evidence type="ECO:0000256" key="1">
    <source>
        <dbReference type="ARBA" id="ARBA00023015"/>
    </source>
</evidence>
<dbReference type="AlphaFoldDB" id="A0A6V8LN37"/>
<reference evidence="6 7" key="2">
    <citation type="submission" date="2020-03" db="EMBL/GenBank/DDBJ databases">
        <authorList>
            <person name="Ichikawa N."/>
            <person name="Kimura A."/>
            <person name="Kitahashi Y."/>
            <person name="Uohara A."/>
        </authorList>
    </citation>
    <scope>NUCLEOTIDE SEQUENCE [LARGE SCALE GENOMIC DNA]</scope>
    <source>
        <strain evidence="6 7">NBRC 108638</strain>
    </source>
</reference>
<dbReference type="PROSITE" id="PS50949">
    <property type="entry name" value="HTH_GNTR"/>
    <property type="match status" value="1"/>
</dbReference>
<dbReference type="Proteomes" id="UP000482960">
    <property type="component" value="Unassembled WGS sequence"/>
</dbReference>
<accession>A0A6V8LN37</accession>
<feature type="domain" description="HTH gntR-type" evidence="5">
    <location>
        <begin position="30"/>
        <end position="96"/>
    </location>
</feature>
<dbReference type="Gene3D" id="1.10.10.10">
    <property type="entry name" value="Winged helix-like DNA-binding domain superfamily/Winged helix DNA-binding domain"/>
    <property type="match status" value="1"/>
</dbReference>
<reference evidence="6 7" key="1">
    <citation type="submission" date="2020-03" db="EMBL/GenBank/DDBJ databases">
        <title>Whole genome shotgun sequence of Phytohabitans rumicis NBRC 108638.</title>
        <authorList>
            <person name="Komaki H."/>
            <person name="Tamura T."/>
        </authorList>
    </citation>
    <scope>NUCLEOTIDE SEQUENCE [LARGE SCALE GENOMIC DNA]</scope>
    <source>
        <strain evidence="6 7">NBRC 108638</strain>
    </source>
</reference>
<keyword evidence="2" id="KW-0238">DNA-binding</keyword>
<evidence type="ECO:0000256" key="3">
    <source>
        <dbReference type="ARBA" id="ARBA00023163"/>
    </source>
</evidence>
<keyword evidence="7" id="KW-1185">Reference proteome</keyword>
<dbReference type="InterPro" id="IPR036390">
    <property type="entry name" value="WH_DNA-bd_sf"/>
</dbReference>
<dbReference type="Pfam" id="PF00392">
    <property type="entry name" value="GntR"/>
    <property type="match status" value="1"/>
</dbReference>
<feature type="compositionally biased region" description="Polar residues" evidence="4">
    <location>
        <begin position="221"/>
        <end position="235"/>
    </location>
</feature>